<dbReference type="Gene3D" id="4.10.520.10">
    <property type="entry name" value="IHF-like DNA-binding proteins"/>
    <property type="match status" value="1"/>
</dbReference>
<reference evidence="6" key="1">
    <citation type="submission" date="2021-03" db="EMBL/GenBank/DDBJ databases">
        <title>The complete genome sequence of Acetobacter sp. TBRC 12339.</title>
        <authorList>
            <person name="Charoenyingcharoen P."/>
            <person name="Yukphan P."/>
        </authorList>
    </citation>
    <scope>NUCLEOTIDE SEQUENCE</scope>
    <source>
        <strain evidence="6">TBRC 12339</strain>
    </source>
</reference>
<protein>
    <submittedName>
        <fullName evidence="6">HU family DNA-binding protein</fullName>
    </submittedName>
</protein>
<dbReference type="GO" id="GO:0003677">
    <property type="term" value="F:DNA binding"/>
    <property type="evidence" value="ECO:0007669"/>
    <property type="project" value="UniProtKB-KW"/>
</dbReference>
<keyword evidence="3 6" id="KW-0238">DNA-binding</keyword>
<dbReference type="PANTHER" id="PTHR33175">
    <property type="entry name" value="DNA-BINDING PROTEIN HU"/>
    <property type="match status" value="1"/>
</dbReference>
<name>A0A939HR35_9PROT</name>
<evidence type="ECO:0000256" key="3">
    <source>
        <dbReference type="ARBA" id="ARBA00023125"/>
    </source>
</evidence>
<comment type="caution">
    <text evidence="6">The sequence shown here is derived from an EMBL/GenBank/DDBJ whole genome shotgun (WGS) entry which is preliminary data.</text>
</comment>
<dbReference type="GO" id="GO:0030261">
    <property type="term" value="P:chromosome condensation"/>
    <property type="evidence" value="ECO:0007669"/>
    <property type="project" value="UniProtKB-KW"/>
</dbReference>
<evidence type="ECO:0000313" key="6">
    <source>
        <dbReference type="EMBL" id="MBO1326209.1"/>
    </source>
</evidence>
<gene>
    <name evidence="6" type="ORF">J2D77_13725</name>
</gene>
<dbReference type="SMART" id="SM00411">
    <property type="entry name" value="BHL"/>
    <property type="match status" value="1"/>
</dbReference>
<dbReference type="PANTHER" id="PTHR33175:SF3">
    <property type="entry name" value="DNA-BINDING PROTEIN HU-BETA"/>
    <property type="match status" value="1"/>
</dbReference>
<comment type="similarity">
    <text evidence="1 4">Belongs to the bacterial histone-like protein family.</text>
</comment>
<evidence type="ECO:0000256" key="5">
    <source>
        <dbReference type="SAM" id="MobiDB-lite"/>
    </source>
</evidence>
<dbReference type="InterPro" id="IPR010992">
    <property type="entry name" value="IHF-like_DNA-bd_dom_sf"/>
</dbReference>
<dbReference type="InterPro" id="IPR000119">
    <property type="entry name" value="Hist_DNA-bd"/>
</dbReference>
<dbReference type="GO" id="GO:0030527">
    <property type="term" value="F:structural constituent of chromatin"/>
    <property type="evidence" value="ECO:0007669"/>
    <property type="project" value="InterPro"/>
</dbReference>
<accession>A0A939HR35</accession>
<dbReference type="SUPFAM" id="SSF47729">
    <property type="entry name" value="IHF-like DNA-binding proteins"/>
    <property type="match status" value="1"/>
</dbReference>
<evidence type="ECO:0000256" key="2">
    <source>
        <dbReference type="ARBA" id="ARBA00023067"/>
    </source>
</evidence>
<evidence type="ECO:0000313" key="7">
    <source>
        <dbReference type="Proteomes" id="UP000664073"/>
    </source>
</evidence>
<proteinExistence type="inferred from homology"/>
<dbReference type="AlphaFoldDB" id="A0A939HR35"/>
<evidence type="ECO:0000256" key="1">
    <source>
        <dbReference type="ARBA" id="ARBA00010529"/>
    </source>
</evidence>
<organism evidence="6 7">
    <name type="scientific">Acetobacter garciniae</name>
    <dbReference type="NCBI Taxonomy" id="2817435"/>
    <lineage>
        <taxon>Bacteria</taxon>
        <taxon>Pseudomonadati</taxon>
        <taxon>Pseudomonadota</taxon>
        <taxon>Alphaproteobacteria</taxon>
        <taxon>Acetobacterales</taxon>
        <taxon>Acetobacteraceae</taxon>
        <taxon>Acetobacter</taxon>
    </lineage>
</organism>
<dbReference type="Proteomes" id="UP000664073">
    <property type="component" value="Unassembled WGS sequence"/>
</dbReference>
<dbReference type="EMBL" id="JAFVMH010000008">
    <property type="protein sequence ID" value="MBO1326209.1"/>
    <property type="molecule type" value="Genomic_DNA"/>
</dbReference>
<feature type="region of interest" description="Disordered" evidence="5">
    <location>
        <begin position="95"/>
        <end position="131"/>
    </location>
</feature>
<sequence>MSKAFIAAVLQDSLGCTGVAAARAADDVIAGIVGEIQRDGLFTLPGFGRFTRAERPAAQKLNPRTQEPVQVAASRTVRFKASPVLRELVDEKPAKAQAIVKTPERKGAGRGGNSGGKPVSRAAARRADSRA</sequence>
<keyword evidence="7" id="KW-1185">Reference proteome</keyword>
<evidence type="ECO:0000256" key="4">
    <source>
        <dbReference type="RuleBase" id="RU003939"/>
    </source>
</evidence>
<keyword evidence="2" id="KW-0226">DNA condensation</keyword>
<dbReference type="Pfam" id="PF00216">
    <property type="entry name" value="Bac_DNA_binding"/>
    <property type="match status" value="1"/>
</dbReference>